<keyword evidence="2" id="KW-0285">Flavoprotein</keyword>
<dbReference type="EMBL" id="FNVU01000006">
    <property type="protein sequence ID" value="SEG52818.1"/>
    <property type="molecule type" value="Genomic_DNA"/>
</dbReference>
<dbReference type="Proteomes" id="UP000236754">
    <property type="component" value="Unassembled WGS sequence"/>
</dbReference>
<evidence type="ECO:0000256" key="6">
    <source>
        <dbReference type="SAM" id="MobiDB-lite"/>
    </source>
</evidence>
<feature type="region of interest" description="Disordered" evidence="6">
    <location>
        <begin position="149"/>
        <end position="173"/>
    </location>
</feature>
<dbReference type="Gene3D" id="3.50.50.60">
    <property type="entry name" value="FAD/NAD(P)-binding domain"/>
    <property type="match status" value="1"/>
</dbReference>
<dbReference type="GO" id="GO:0004497">
    <property type="term" value="F:monooxygenase activity"/>
    <property type="evidence" value="ECO:0007669"/>
    <property type="project" value="UniProtKB-KW"/>
</dbReference>
<sequence length="213" mass="23699">MRDGLADLWRDKWWRMYDRDPITTWVSGSIALLGDAAHPPLRYLAQGAIMAIEDGWLLAEHAARNRGAGGAVDWAAALDAYQAVRPEHCRRVVTTSRAWDRLWHLDGPARLRRNALLGARGTDDYACVDRLYGPTALFPGEEPEMFRPIPLDPAAPPQGAAPKPPSVGGRRARGGQAACWAARVRAMSMIMSSWPPTRWRRPHSMRMARTSTP</sequence>
<evidence type="ECO:0000313" key="8">
    <source>
        <dbReference type="Proteomes" id="UP000236754"/>
    </source>
</evidence>
<evidence type="ECO:0000256" key="1">
    <source>
        <dbReference type="ARBA" id="ARBA00001974"/>
    </source>
</evidence>
<evidence type="ECO:0000256" key="3">
    <source>
        <dbReference type="ARBA" id="ARBA00022827"/>
    </source>
</evidence>
<keyword evidence="8" id="KW-1185">Reference proteome</keyword>
<evidence type="ECO:0000256" key="2">
    <source>
        <dbReference type="ARBA" id="ARBA00022630"/>
    </source>
</evidence>
<keyword evidence="4" id="KW-0560">Oxidoreductase</keyword>
<reference evidence="7 8" key="1">
    <citation type="submission" date="2016-10" db="EMBL/GenBank/DDBJ databases">
        <authorList>
            <person name="de Groot N.N."/>
        </authorList>
    </citation>
    <scope>NUCLEOTIDE SEQUENCE [LARGE SCALE GENOMIC DNA]</scope>
    <source>
        <strain evidence="7 8">CGMCC 4.2023</strain>
    </source>
</reference>
<gene>
    <name evidence="7" type="ORF">SAMN05216223_10625</name>
</gene>
<name>A0A1H6AVY0_9ACTN</name>
<keyword evidence="3" id="KW-0274">FAD</keyword>
<dbReference type="InterPro" id="IPR050493">
    <property type="entry name" value="FAD-dep_Monooxygenase_BioMet"/>
</dbReference>
<protein>
    <submittedName>
        <fullName evidence="7">Salicylate hydroxylase</fullName>
    </submittedName>
</protein>
<keyword evidence="5" id="KW-0503">Monooxygenase</keyword>
<evidence type="ECO:0000256" key="4">
    <source>
        <dbReference type="ARBA" id="ARBA00023002"/>
    </source>
</evidence>
<dbReference type="PANTHER" id="PTHR13789">
    <property type="entry name" value="MONOOXYGENASE"/>
    <property type="match status" value="1"/>
</dbReference>
<comment type="cofactor">
    <cofactor evidence="1">
        <name>FAD</name>
        <dbReference type="ChEBI" id="CHEBI:57692"/>
    </cofactor>
</comment>
<organism evidence="7 8">
    <name type="scientific">Actinacidiphila yanglinensis</name>
    <dbReference type="NCBI Taxonomy" id="310779"/>
    <lineage>
        <taxon>Bacteria</taxon>
        <taxon>Bacillati</taxon>
        <taxon>Actinomycetota</taxon>
        <taxon>Actinomycetes</taxon>
        <taxon>Kitasatosporales</taxon>
        <taxon>Streptomycetaceae</taxon>
        <taxon>Actinacidiphila</taxon>
    </lineage>
</organism>
<evidence type="ECO:0000256" key="5">
    <source>
        <dbReference type="ARBA" id="ARBA00023033"/>
    </source>
</evidence>
<proteinExistence type="predicted"/>
<dbReference type="InterPro" id="IPR036188">
    <property type="entry name" value="FAD/NAD-bd_sf"/>
</dbReference>
<evidence type="ECO:0000313" key="7">
    <source>
        <dbReference type="EMBL" id="SEG52818.1"/>
    </source>
</evidence>
<dbReference type="SUPFAM" id="SSF51905">
    <property type="entry name" value="FAD/NAD(P)-binding domain"/>
    <property type="match status" value="1"/>
</dbReference>
<accession>A0A1H6AVY0</accession>
<dbReference type="AlphaFoldDB" id="A0A1H6AVY0"/>
<dbReference type="PANTHER" id="PTHR13789:SF318">
    <property type="entry name" value="GERANYLGERANYL DIPHOSPHATE REDUCTASE"/>
    <property type="match status" value="1"/>
</dbReference>